<dbReference type="EMBL" id="BPLR01019701">
    <property type="protein sequence ID" value="GIX70838.1"/>
    <property type="molecule type" value="Genomic_DNA"/>
</dbReference>
<protein>
    <submittedName>
        <fullName evidence="1">Uncharacterized protein</fullName>
    </submittedName>
</protein>
<sequence length="117" mass="13740">MQFHARLGPDRALGSIHNRCRTKGWSEKPESWGRSFKQHNVDADPSLQETFEKEERQSQNYPTLCSRSICQRISFLNRKFRFVVYRLRISKEVTQPPLSRRSLLVDIPISKHGDRLG</sequence>
<organism evidence="1 2">
    <name type="scientific">Caerostris extrusa</name>
    <name type="common">Bark spider</name>
    <name type="synonym">Caerostris bankana</name>
    <dbReference type="NCBI Taxonomy" id="172846"/>
    <lineage>
        <taxon>Eukaryota</taxon>
        <taxon>Metazoa</taxon>
        <taxon>Ecdysozoa</taxon>
        <taxon>Arthropoda</taxon>
        <taxon>Chelicerata</taxon>
        <taxon>Arachnida</taxon>
        <taxon>Araneae</taxon>
        <taxon>Araneomorphae</taxon>
        <taxon>Entelegynae</taxon>
        <taxon>Araneoidea</taxon>
        <taxon>Araneidae</taxon>
        <taxon>Caerostris</taxon>
    </lineage>
</organism>
<reference evidence="1 2" key="1">
    <citation type="submission" date="2021-06" db="EMBL/GenBank/DDBJ databases">
        <title>Caerostris extrusa draft genome.</title>
        <authorList>
            <person name="Kono N."/>
            <person name="Arakawa K."/>
        </authorList>
    </citation>
    <scope>NUCLEOTIDE SEQUENCE [LARGE SCALE GENOMIC DNA]</scope>
</reference>
<dbReference type="AlphaFoldDB" id="A0AAV4MER0"/>
<keyword evidence="2" id="KW-1185">Reference proteome</keyword>
<comment type="caution">
    <text evidence="1">The sequence shown here is derived from an EMBL/GenBank/DDBJ whole genome shotgun (WGS) entry which is preliminary data.</text>
</comment>
<dbReference type="Proteomes" id="UP001054945">
    <property type="component" value="Unassembled WGS sequence"/>
</dbReference>
<accession>A0AAV4MER0</accession>
<evidence type="ECO:0000313" key="2">
    <source>
        <dbReference type="Proteomes" id="UP001054945"/>
    </source>
</evidence>
<gene>
    <name evidence="1" type="ORF">CEXT_297181</name>
</gene>
<name>A0AAV4MER0_CAEEX</name>
<proteinExistence type="predicted"/>
<evidence type="ECO:0000313" key="1">
    <source>
        <dbReference type="EMBL" id="GIX70838.1"/>
    </source>
</evidence>